<accession>A0A8X8AEC6</accession>
<dbReference type="AlphaFoldDB" id="A0A8X8AEC6"/>
<reference evidence="3" key="1">
    <citation type="journal article" date="2020" name="bioRxiv">
        <title>Hybrid origin of Populus tomentosa Carr. identified through genome sequencing and phylogenomic analysis.</title>
        <authorList>
            <person name="An X."/>
            <person name="Gao K."/>
            <person name="Chen Z."/>
            <person name="Li J."/>
            <person name="Yang X."/>
            <person name="Yang X."/>
            <person name="Zhou J."/>
            <person name="Guo T."/>
            <person name="Zhao T."/>
            <person name="Huang S."/>
            <person name="Miao D."/>
            <person name="Khan W.U."/>
            <person name="Rao P."/>
            <person name="Ye M."/>
            <person name="Lei B."/>
            <person name="Liao W."/>
            <person name="Wang J."/>
            <person name="Ji L."/>
            <person name="Li Y."/>
            <person name="Guo B."/>
            <person name="Mustafa N.S."/>
            <person name="Li S."/>
            <person name="Yun Q."/>
            <person name="Keller S.R."/>
            <person name="Mao J."/>
            <person name="Zhang R."/>
            <person name="Strauss S.H."/>
        </authorList>
    </citation>
    <scope>NUCLEOTIDE SEQUENCE</scope>
    <source>
        <strain evidence="3">GM15</strain>
        <tissue evidence="3">Leaf</tissue>
    </source>
</reference>
<evidence type="ECO:0000313" key="4">
    <source>
        <dbReference type="Proteomes" id="UP000886885"/>
    </source>
</evidence>
<dbReference type="InterPro" id="IPR032867">
    <property type="entry name" value="DYW_dom"/>
</dbReference>
<protein>
    <recommendedName>
        <fullName evidence="2">DYW domain-containing protein</fullName>
    </recommendedName>
</protein>
<dbReference type="Pfam" id="PF14432">
    <property type="entry name" value="DYW_deaminase"/>
    <property type="match status" value="1"/>
</dbReference>
<evidence type="ECO:0000313" key="3">
    <source>
        <dbReference type="EMBL" id="KAG6788008.1"/>
    </source>
</evidence>
<comment type="caution">
    <text evidence="3">The sequence shown here is derived from an EMBL/GenBank/DDBJ whole genome shotgun (WGS) entry which is preliminary data.</text>
</comment>
<dbReference type="EMBL" id="JAAWWB010000002">
    <property type="protein sequence ID" value="KAG6788008.1"/>
    <property type="molecule type" value="Genomic_DNA"/>
</dbReference>
<evidence type="ECO:0000256" key="1">
    <source>
        <dbReference type="ARBA" id="ARBA00006643"/>
    </source>
</evidence>
<feature type="domain" description="DYW" evidence="2">
    <location>
        <begin position="17"/>
        <end position="71"/>
    </location>
</feature>
<evidence type="ECO:0000259" key="2">
    <source>
        <dbReference type="Pfam" id="PF14432"/>
    </source>
</evidence>
<dbReference type="Proteomes" id="UP000886885">
    <property type="component" value="Chromosome 1D"/>
</dbReference>
<keyword evidence="4" id="KW-1185">Reference proteome</keyword>
<proteinExistence type="inferred from homology"/>
<dbReference type="GO" id="GO:0008270">
    <property type="term" value="F:zinc ion binding"/>
    <property type="evidence" value="ECO:0007669"/>
    <property type="project" value="InterPro"/>
</dbReference>
<sequence length="169" mass="19261">MIKGMLKWLNVKARNEGHVPDCSSVLLDVDDVDKERWLWVHSERLALAYDLIRTPSLCHVHIIKNLRKCAGNVSTFPLTVLWLILDLELSPKRTIFPNLPLPPLVEQLSSASIMRESEVTQRDHMLCSGIYLTARYSGPSLSTCDLEGWFSKRLAPCVSWLKPSESLKY</sequence>
<comment type="similarity">
    <text evidence="1">Belongs to the PPR family. PCMP-H subfamily.</text>
</comment>
<organism evidence="3 4">
    <name type="scientific">Populus tomentosa</name>
    <name type="common">Chinese white poplar</name>
    <dbReference type="NCBI Taxonomy" id="118781"/>
    <lineage>
        <taxon>Eukaryota</taxon>
        <taxon>Viridiplantae</taxon>
        <taxon>Streptophyta</taxon>
        <taxon>Embryophyta</taxon>
        <taxon>Tracheophyta</taxon>
        <taxon>Spermatophyta</taxon>
        <taxon>Magnoliopsida</taxon>
        <taxon>eudicotyledons</taxon>
        <taxon>Gunneridae</taxon>
        <taxon>Pentapetalae</taxon>
        <taxon>rosids</taxon>
        <taxon>fabids</taxon>
        <taxon>Malpighiales</taxon>
        <taxon>Salicaceae</taxon>
        <taxon>Saliceae</taxon>
        <taxon>Populus</taxon>
    </lineage>
</organism>
<name>A0A8X8AEC6_POPTO</name>
<gene>
    <name evidence="3" type="ORF">POTOM_004060</name>
</gene>